<dbReference type="EMBL" id="JYDO01000271">
    <property type="protein sequence ID" value="KRZ66039.1"/>
    <property type="molecule type" value="Genomic_DNA"/>
</dbReference>
<evidence type="ECO:0000313" key="1">
    <source>
        <dbReference type="EMBL" id="KRZ66039.1"/>
    </source>
</evidence>
<protein>
    <submittedName>
        <fullName evidence="1">Uncharacterized protein</fullName>
    </submittedName>
</protein>
<accession>A0A0V1M2R9</accession>
<comment type="caution">
    <text evidence="1">The sequence shown here is derived from an EMBL/GenBank/DDBJ whole genome shotgun (WGS) entry which is preliminary data.</text>
</comment>
<evidence type="ECO:0000313" key="3">
    <source>
        <dbReference type="Proteomes" id="UP000054843"/>
    </source>
</evidence>
<keyword evidence="3" id="KW-1185">Reference proteome</keyword>
<reference evidence="1 3" key="1">
    <citation type="submission" date="2015-01" db="EMBL/GenBank/DDBJ databases">
        <title>Evolution of Trichinella species and genotypes.</title>
        <authorList>
            <person name="Korhonen P.K."/>
            <person name="Edoardo P."/>
            <person name="Giuseppe L.R."/>
            <person name="Gasser R.B."/>
        </authorList>
    </citation>
    <scope>NUCLEOTIDE SEQUENCE [LARGE SCALE GENOMIC DNA]</scope>
    <source>
        <strain evidence="1">ISS1980</strain>
    </source>
</reference>
<gene>
    <name evidence="2" type="ORF">T10_4535</name>
    <name evidence="1" type="ORF">T10_6178</name>
</gene>
<dbReference type="Proteomes" id="UP000054843">
    <property type="component" value="Unassembled WGS sequence"/>
</dbReference>
<proteinExistence type="predicted"/>
<sequence length="105" mass="12556">MRTRRRTRRSTPARHHLAMTVATVLLRRRTSPPGRAARYTRYEFVSTKQRYNERLEEFLHAVHRLSQQCDFKSKIFIKCLTQHFYLFGMAEYVHTNCGATFMSND</sequence>
<dbReference type="AlphaFoldDB" id="A0A0V1M2R9"/>
<evidence type="ECO:0000313" key="2">
    <source>
        <dbReference type="EMBL" id="KRZ67314.1"/>
    </source>
</evidence>
<dbReference type="EMBL" id="JYDO01000201">
    <property type="protein sequence ID" value="KRZ67314.1"/>
    <property type="molecule type" value="Genomic_DNA"/>
</dbReference>
<name>A0A0V1M2R9_9BILA</name>
<organism evidence="1 3">
    <name type="scientific">Trichinella papuae</name>
    <dbReference type="NCBI Taxonomy" id="268474"/>
    <lineage>
        <taxon>Eukaryota</taxon>
        <taxon>Metazoa</taxon>
        <taxon>Ecdysozoa</taxon>
        <taxon>Nematoda</taxon>
        <taxon>Enoplea</taxon>
        <taxon>Dorylaimia</taxon>
        <taxon>Trichinellida</taxon>
        <taxon>Trichinellidae</taxon>
        <taxon>Trichinella</taxon>
    </lineage>
</organism>